<dbReference type="PANTHER" id="PTHR43272:SF33">
    <property type="entry name" value="AMP-BINDING DOMAIN-CONTAINING PROTEIN-RELATED"/>
    <property type="match status" value="1"/>
</dbReference>
<name>A0A1M4ZKC6_9BACL</name>
<dbReference type="Proteomes" id="UP000184476">
    <property type="component" value="Unassembled WGS sequence"/>
</dbReference>
<dbReference type="SUPFAM" id="SSF56801">
    <property type="entry name" value="Acetyl-CoA synthetase-like"/>
    <property type="match status" value="1"/>
</dbReference>
<evidence type="ECO:0000259" key="3">
    <source>
        <dbReference type="Pfam" id="PF00501"/>
    </source>
</evidence>
<dbReference type="InterPro" id="IPR000873">
    <property type="entry name" value="AMP-dep_synth/lig_dom"/>
</dbReference>
<reference evidence="4 5" key="1">
    <citation type="submission" date="2016-11" db="EMBL/GenBank/DDBJ databases">
        <authorList>
            <person name="Jaros S."/>
            <person name="Januszkiewicz K."/>
            <person name="Wedrychowicz H."/>
        </authorList>
    </citation>
    <scope>NUCLEOTIDE SEQUENCE [LARGE SCALE GENOMIC DNA]</scope>
    <source>
        <strain evidence="4 5">DSM 44666</strain>
    </source>
</reference>
<protein>
    <submittedName>
        <fullName evidence="4">Long-chain acyl-CoA synthetase</fullName>
    </submittedName>
</protein>
<dbReference type="PANTHER" id="PTHR43272">
    <property type="entry name" value="LONG-CHAIN-FATTY-ACID--COA LIGASE"/>
    <property type="match status" value="1"/>
</dbReference>
<keyword evidence="5" id="KW-1185">Reference proteome</keyword>
<dbReference type="EMBL" id="FQVL01000009">
    <property type="protein sequence ID" value="SHF18272.1"/>
    <property type="molecule type" value="Genomic_DNA"/>
</dbReference>
<dbReference type="OrthoDB" id="9778383at2"/>
<accession>A0A1M4ZKC6</accession>
<dbReference type="GO" id="GO:0004467">
    <property type="term" value="F:long-chain fatty acid-CoA ligase activity"/>
    <property type="evidence" value="ECO:0007669"/>
    <property type="project" value="TreeGrafter"/>
</dbReference>
<evidence type="ECO:0000313" key="5">
    <source>
        <dbReference type="Proteomes" id="UP000184476"/>
    </source>
</evidence>
<sequence>MRAKHLLNMIEESAQQHAEKTALIWYSEGMQQEMNYAEFWQRVQEFALGLEKLGIRQQSKVGILSHNNPCWPICDLAILSLGAISIPIDPYLPPYQAMKLMDQFDVEYIVAETAENAELFHQIPTYKKNLIAIYDDDKPEQNIYSFTTVLNQGADLSELKEQKSNAPLLRDTDLATIVHTPGTNAPPKGVMLTHQNLSFGVHSLFNIFPASKHDIFLPLLSLSHPAQRIVQTLYPLAVGATIVFREENDSLVETLQKTQPTILFAVPRLLSELQAEMEEQFHEASWVKKKVYNWALQVGVEREEYLKKGFNWQLPTKLRERYEQADLWVFSKLRELIGGKLRFLICTGGKLSEKQREYFSYCGLPVIYCYHMTECTTFVAAQSLLHPYQETVGFALPSVETKVLTDGELVIQSPTVMMGYYKAPEKTTEALIDGWLQTGDHVSINKQNQLQIQPSPRLMMLLANGQSFSPEEIESALEESKYISQAFIMGHMQKSTTLLFVPDLEAIYEYAKDEDFPSSRLDDLMRSSLIQHLIKREIAHCCEKFPISVHPTSFYFLDHSFSIETGTLTSIGKRRRWLIEATYYQELENIAQ</sequence>
<evidence type="ECO:0000256" key="2">
    <source>
        <dbReference type="ARBA" id="ARBA00022840"/>
    </source>
</evidence>
<gene>
    <name evidence="4" type="ORF">SAMN05444392_10997</name>
</gene>
<dbReference type="AlphaFoldDB" id="A0A1M4ZKC6"/>
<dbReference type="Pfam" id="PF23562">
    <property type="entry name" value="AMP-binding_C_3"/>
    <property type="match status" value="1"/>
</dbReference>
<dbReference type="Pfam" id="PF00501">
    <property type="entry name" value="AMP-binding"/>
    <property type="match status" value="1"/>
</dbReference>
<evidence type="ECO:0000313" key="4">
    <source>
        <dbReference type="EMBL" id="SHF18272.1"/>
    </source>
</evidence>
<dbReference type="RefSeq" id="WP_073155779.1">
    <property type="nucleotide sequence ID" value="NZ_FQVL01000009.1"/>
</dbReference>
<evidence type="ECO:0000256" key="1">
    <source>
        <dbReference type="ARBA" id="ARBA00022741"/>
    </source>
</evidence>
<dbReference type="Gene3D" id="3.40.50.12780">
    <property type="entry name" value="N-terminal domain of ligase-like"/>
    <property type="match status" value="1"/>
</dbReference>
<keyword evidence="1" id="KW-0547">Nucleotide-binding</keyword>
<dbReference type="GO" id="GO:0016020">
    <property type="term" value="C:membrane"/>
    <property type="evidence" value="ECO:0007669"/>
    <property type="project" value="TreeGrafter"/>
</dbReference>
<dbReference type="InterPro" id="IPR042099">
    <property type="entry name" value="ANL_N_sf"/>
</dbReference>
<dbReference type="STRING" id="112248.SAMN05444392_10997"/>
<feature type="domain" description="AMP-dependent synthetase/ligase" evidence="3">
    <location>
        <begin position="11"/>
        <end position="421"/>
    </location>
</feature>
<dbReference type="GO" id="GO:0005524">
    <property type="term" value="F:ATP binding"/>
    <property type="evidence" value="ECO:0007669"/>
    <property type="project" value="UniProtKB-KW"/>
</dbReference>
<organism evidence="4 5">
    <name type="scientific">Seinonella peptonophila</name>
    <dbReference type="NCBI Taxonomy" id="112248"/>
    <lineage>
        <taxon>Bacteria</taxon>
        <taxon>Bacillati</taxon>
        <taxon>Bacillota</taxon>
        <taxon>Bacilli</taxon>
        <taxon>Bacillales</taxon>
        <taxon>Thermoactinomycetaceae</taxon>
        <taxon>Seinonella</taxon>
    </lineage>
</organism>
<proteinExistence type="predicted"/>
<keyword evidence="2" id="KW-0067">ATP-binding</keyword>